<evidence type="ECO:0000256" key="2">
    <source>
        <dbReference type="ARBA" id="ARBA00022729"/>
    </source>
</evidence>
<dbReference type="NCBIfam" id="TIGR02601">
    <property type="entry name" value="autotrns_rpt"/>
    <property type="match status" value="1"/>
</dbReference>
<dbReference type="Gene3D" id="3.20.20.80">
    <property type="entry name" value="Glycosidases"/>
    <property type="match status" value="1"/>
</dbReference>
<evidence type="ECO:0000256" key="3">
    <source>
        <dbReference type="SAM" id="SignalP"/>
    </source>
</evidence>
<dbReference type="PROSITE" id="PS51904">
    <property type="entry name" value="GLYCOSYL_HYDROL_F25_2"/>
    <property type="match status" value="1"/>
</dbReference>
<dbReference type="InterPro" id="IPR018247">
    <property type="entry name" value="EF_Hand_1_Ca_BS"/>
</dbReference>
<evidence type="ECO:0000313" key="5">
    <source>
        <dbReference type="Proteomes" id="UP000316426"/>
    </source>
</evidence>
<dbReference type="GO" id="GO:0016998">
    <property type="term" value="P:cell wall macromolecule catabolic process"/>
    <property type="evidence" value="ECO:0007669"/>
    <property type="project" value="InterPro"/>
</dbReference>
<dbReference type="SUPFAM" id="SSF51445">
    <property type="entry name" value="(Trans)glycosidases"/>
    <property type="match status" value="1"/>
</dbReference>
<keyword evidence="2 3" id="KW-0732">Signal</keyword>
<dbReference type="PROSITE" id="PS00018">
    <property type="entry name" value="EF_HAND_1"/>
    <property type="match status" value="1"/>
</dbReference>
<dbReference type="InterPro" id="IPR002053">
    <property type="entry name" value="Glyco_hydro_25"/>
</dbReference>
<dbReference type="GO" id="GO:0003796">
    <property type="term" value="F:lysozyme activity"/>
    <property type="evidence" value="ECO:0007669"/>
    <property type="project" value="UniProtKB-EC"/>
</dbReference>
<feature type="signal peptide" evidence="3">
    <location>
        <begin position="1"/>
        <end position="28"/>
    </location>
</feature>
<dbReference type="CDD" id="cd00599">
    <property type="entry name" value="GH25_muramidase"/>
    <property type="match status" value="1"/>
</dbReference>
<dbReference type="PANTHER" id="PTHR34135:SF2">
    <property type="entry name" value="LYSOZYME"/>
    <property type="match status" value="1"/>
</dbReference>
<dbReference type="EMBL" id="CP036349">
    <property type="protein sequence ID" value="QDV72451.1"/>
    <property type="molecule type" value="Genomic_DNA"/>
</dbReference>
<gene>
    <name evidence="4" type="primary">acm_1</name>
    <name evidence="4" type="ORF">Spa11_06280</name>
</gene>
<proteinExistence type="inferred from homology"/>
<dbReference type="Proteomes" id="UP000316426">
    <property type="component" value="Chromosome"/>
</dbReference>
<dbReference type="GO" id="GO:0016052">
    <property type="term" value="P:carbohydrate catabolic process"/>
    <property type="evidence" value="ECO:0007669"/>
    <property type="project" value="TreeGrafter"/>
</dbReference>
<name>A0A518K3S4_9BACT</name>
<evidence type="ECO:0000256" key="1">
    <source>
        <dbReference type="ARBA" id="ARBA00010646"/>
    </source>
</evidence>
<keyword evidence="4" id="KW-0326">Glycosidase</keyword>
<keyword evidence="5" id="KW-1185">Reference proteome</keyword>
<sequence precursor="true">MLIAGCKFPVVVAAILGVFALSCAPVLAQRSYGIDVSAWQGTITQTEWNNLRNVNDQEFVFIRSSRGGTTGYYNQSDSDNSEGQNTLSQRYDDPFFVQNITRATNAGMLAGAYHFSRPDIVASTQNSGGIANSGTDEANHFLEMAGAWMRPGYLLPVFDLEAGDGIRSDAQITQFSIDFSNRIYEEMGVRPIMYINGNYSAYVVQAPIQDYFPVLWVARYTGGTNPDPSIVESIHPKDTYSPFYGPWDDPPAATHPWSFWQYASTGRLSGYRNGSAGIDVNVAQGGTEFLRDHLVPALWVSGSDGNWSTLANWNSGQPPVAPVQGPGQVSRVGSLTLPSVRLPGSLDTVILERSAENVTVTLDSGNHNIRKLVTREALNITGGTLTVNYTPVAESTPYSVLVSSAVSLTGGALSAHTVQIEPTKTFTLGGGVLTFDTINLAPGFSGPGSLSLAGDVILAPRNGVTAQVQRGAGSGATGGVSLGGGTRTVTVGNGASAVDVSINVPMTGGTLNKSGAGTLRLTGGNTLDGAVVSQGTLLINPSGVDEGVGGDVQVLAGATLAGTGRVGGVVTTNGVVAPSSVGLPLMMPAIEFGDGSELALDIASNVAYDRLLVTGDALSIDAEATVKVTFGPGYTPTFGQTYTAITGAGSVEGLFGEVVTNGPDMVARSVAGGVVLEVLSGLAGDFNNDGAVDGTDYNLWASNLGGPASALLNVGEAETVDAALYTIWRDNEGATLPAIASAVPEPAGVLLGLSGLMALARRRR</sequence>
<dbReference type="InterPro" id="IPR017853">
    <property type="entry name" value="GH"/>
</dbReference>
<dbReference type="EC" id="3.2.1.17" evidence="4"/>
<accession>A0A518K3S4</accession>
<organism evidence="4 5">
    <name type="scientific">Botrimarina mediterranea</name>
    <dbReference type="NCBI Taxonomy" id="2528022"/>
    <lineage>
        <taxon>Bacteria</taxon>
        <taxon>Pseudomonadati</taxon>
        <taxon>Planctomycetota</taxon>
        <taxon>Planctomycetia</taxon>
        <taxon>Pirellulales</taxon>
        <taxon>Lacipirellulaceae</taxon>
        <taxon>Botrimarina</taxon>
    </lineage>
</organism>
<dbReference type="RefSeq" id="WP_145107391.1">
    <property type="nucleotide sequence ID" value="NZ_CP036349.1"/>
</dbReference>
<dbReference type="KEGG" id="bmei:Spa11_06280"/>
<feature type="chain" id="PRO_5022121222" evidence="3">
    <location>
        <begin position="29"/>
        <end position="764"/>
    </location>
</feature>
<dbReference type="PROSITE" id="PS51257">
    <property type="entry name" value="PROKAR_LIPOPROTEIN"/>
    <property type="match status" value="1"/>
</dbReference>
<reference evidence="4 5" key="1">
    <citation type="submission" date="2019-02" db="EMBL/GenBank/DDBJ databases">
        <title>Deep-cultivation of Planctomycetes and their phenomic and genomic characterization uncovers novel biology.</title>
        <authorList>
            <person name="Wiegand S."/>
            <person name="Jogler M."/>
            <person name="Boedeker C."/>
            <person name="Pinto D."/>
            <person name="Vollmers J."/>
            <person name="Rivas-Marin E."/>
            <person name="Kohn T."/>
            <person name="Peeters S.H."/>
            <person name="Heuer A."/>
            <person name="Rast P."/>
            <person name="Oberbeckmann S."/>
            <person name="Bunk B."/>
            <person name="Jeske O."/>
            <person name="Meyerdierks A."/>
            <person name="Storesund J.E."/>
            <person name="Kallscheuer N."/>
            <person name="Luecker S."/>
            <person name="Lage O.M."/>
            <person name="Pohl T."/>
            <person name="Merkel B.J."/>
            <person name="Hornburger P."/>
            <person name="Mueller R.-W."/>
            <person name="Bruemmer F."/>
            <person name="Labrenz M."/>
            <person name="Spormann A.M."/>
            <person name="Op den Camp H."/>
            <person name="Overmann J."/>
            <person name="Amann R."/>
            <person name="Jetten M.S.M."/>
            <person name="Mascher T."/>
            <person name="Medema M.H."/>
            <person name="Devos D.P."/>
            <person name="Kaster A.-K."/>
            <person name="Ovreas L."/>
            <person name="Rohde M."/>
            <person name="Galperin M.Y."/>
            <person name="Jogler C."/>
        </authorList>
    </citation>
    <scope>NUCLEOTIDE SEQUENCE [LARGE SCALE GENOMIC DNA]</scope>
    <source>
        <strain evidence="4 5">Spa11</strain>
    </source>
</reference>
<dbReference type="InterPro" id="IPR013425">
    <property type="entry name" value="Autotrns_rpt"/>
</dbReference>
<dbReference type="Pfam" id="PF01183">
    <property type="entry name" value="Glyco_hydro_25"/>
    <property type="match status" value="1"/>
</dbReference>
<protein>
    <submittedName>
        <fullName evidence="4">Lysozyme M1</fullName>
        <ecNumber evidence="4">3.2.1.17</ecNumber>
    </submittedName>
</protein>
<dbReference type="GO" id="GO:0009253">
    <property type="term" value="P:peptidoglycan catabolic process"/>
    <property type="evidence" value="ECO:0007669"/>
    <property type="project" value="InterPro"/>
</dbReference>
<comment type="similarity">
    <text evidence="1">Belongs to the glycosyl hydrolase 25 family.</text>
</comment>
<keyword evidence="4" id="KW-0378">Hydrolase</keyword>
<dbReference type="AlphaFoldDB" id="A0A518K3S4"/>
<evidence type="ECO:0000313" key="4">
    <source>
        <dbReference type="EMBL" id="QDV72451.1"/>
    </source>
</evidence>
<dbReference type="PANTHER" id="PTHR34135">
    <property type="entry name" value="LYSOZYME"/>
    <property type="match status" value="1"/>
</dbReference>